<comment type="caution">
    <text evidence="1">The sequence shown here is derived from an EMBL/GenBank/DDBJ whole genome shotgun (WGS) entry which is preliminary data.</text>
</comment>
<evidence type="ECO:0000313" key="2">
    <source>
        <dbReference type="Proteomes" id="UP000030428"/>
    </source>
</evidence>
<accession>A0A0A6PLC2</accession>
<evidence type="ECO:0000313" key="1">
    <source>
        <dbReference type="EMBL" id="KHD11427.1"/>
    </source>
</evidence>
<dbReference type="AlphaFoldDB" id="A0A0A6PLC2"/>
<dbReference type="InterPro" id="IPR009057">
    <property type="entry name" value="Homeodomain-like_sf"/>
</dbReference>
<dbReference type="Proteomes" id="UP000030428">
    <property type="component" value="Unassembled WGS sequence"/>
</dbReference>
<organism evidence="1 2">
    <name type="scientific">Candidatus Thiomargarita nelsonii</name>
    <dbReference type="NCBI Taxonomy" id="1003181"/>
    <lineage>
        <taxon>Bacteria</taxon>
        <taxon>Pseudomonadati</taxon>
        <taxon>Pseudomonadota</taxon>
        <taxon>Gammaproteobacteria</taxon>
        <taxon>Thiotrichales</taxon>
        <taxon>Thiotrichaceae</taxon>
        <taxon>Thiomargarita</taxon>
    </lineage>
</organism>
<dbReference type="Pfam" id="PF04255">
    <property type="entry name" value="DUF433"/>
    <property type="match status" value="1"/>
</dbReference>
<dbReference type="SUPFAM" id="SSF46689">
    <property type="entry name" value="Homeodomain-like"/>
    <property type="match status" value="1"/>
</dbReference>
<protein>
    <recommendedName>
        <fullName evidence="3">Protein containing DUF433</fullName>
    </recommendedName>
</protein>
<dbReference type="EMBL" id="JSZA02000242">
    <property type="protein sequence ID" value="KHD11427.1"/>
    <property type="molecule type" value="Genomic_DNA"/>
</dbReference>
<evidence type="ECO:0008006" key="3">
    <source>
        <dbReference type="Google" id="ProtNLM"/>
    </source>
</evidence>
<name>A0A0A6PLC2_9GAMM</name>
<gene>
    <name evidence="1" type="ORF">PN36_31170</name>
</gene>
<proteinExistence type="predicted"/>
<keyword evidence="2" id="KW-1185">Reference proteome</keyword>
<dbReference type="PANTHER" id="PTHR34849">
    <property type="entry name" value="SSL5025 PROTEIN"/>
    <property type="match status" value="1"/>
</dbReference>
<reference evidence="1 2" key="1">
    <citation type="journal article" date="2016" name="Front. Microbiol.">
        <title>Single-Cell (Meta-)Genomics of a Dimorphic Candidatus Thiomargarita nelsonii Reveals Genomic Plasticity.</title>
        <authorList>
            <person name="Flood B.E."/>
            <person name="Fliss P."/>
            <person name="Jones D.S."/>
            <person name="Dick G.J."/>
            <person name="Jain S."/>
            <person name="Kaster A.K."/>
            <person name="Winkel M."/>
            <person name="Mussmann M."/>
            <person name="Bailey J."/>
        </authorList>
    </citation>
    <scope>NUCLEOTIDE SEQUENCE [LARGE SCALE GENOMIC DNA]</scope>
    <source>
        <strain evidence="1">Hydrate Ridge</strain>
    </source>
</reference>
<dbReference type="InterPro" id="IPR007367">
    <property type="entry name" value="DUF433"/>
</dbReference>
<dbReference type="Gene3D" id="1.10.10.10">
    <property type="entry name" value="Winged helix-like DNA-binding domain superfamily/Winged helix DNA-binding domain"/>
    <property type="match status" value="1"/>
</dbReference>
<sequence length="105" mass="12142">MPVVATRHEHITINEKNVPMIAGTNIKVVEVVLDKIAYGWSPEEIHFQHPHLTLGQIHSALAYYWDHQEEIDRDIEQRLEFVEKLRQEATGHSKLKARLKAKGLV</sequence>
<dbReference type="PANTHER" id="PTHR34849:SF1">
    <property type="entry name" value="SLR0770 PROTEIN"/>
    <property type="match status" value="1"/>
</dbReference>
<dbReference type="InterPro" id="IPR036388">
    <property type="entry name" value="WH-like_DNA-bd_sf"/>
</dbReference>